<dbReference type="GO" id="GO:0050909">
    <property type="term" value="P:sensory perception of taste"/>
    <property type="evidence" value="ECO:0007669"/>
    <property type="project" value="InterPro"/>
</dbReference>
<feature type="transmembrane region" description="Helical" evidence="6">
    <location>
        <begin position="313"/>
        <end position="331"/>
    </location>
</feature>
<dbReference type="InterPro" id="IPR013604">
    <property type="entry name" value="7TM_chemorcpt"/>
</dbReference>
<dbReference type="OrthoDB" id="6625921at2759"/>
<feature type="transmembrane region" description="Helical" evidence="6">
    <location>
        <begin position="130"/>
        <end position="150"/>
    </location>
</feature>
<evidence type="ECO:0000256" key="2">
    <source>
        <dbReference type="ARBA" id="ARBA00022475"/>
    </source>
</evidence>
<comment type="caution">
    <text evidence="7">The sequence shown here is derived from an EMBL/GenBank/DDBJ whole genome shotgun (WGS) entry which is preliminary data.</text>
</comment>
<reference evidence="7" key="1">
    <citation type="submission" date="2021-06" db="EMBL/GenBank/DDBJ databases">
        <authorList>
            <person name="Hodson N. C."/>
            <person name="Mongue J. A."/>
            <person name="Jaron S. K."/>
        </authorList>
    </citation>
    <scope>NUCLEOTIDE SEQUENCE</scope>
</reference>
<protein>
    <recommendedName>
        <fullName evidence="9">Gustatory receptor</fullName>
    </recommendedName>
</protein>
<proteinExistence type="predicted"/>
<evidence type="ECO:0000256" key="4">
    <source>
        <dbReference type="ARBA" id="ARBA00022989"/>
    </source>
</evidence>
<keyword evidence="3 6" id="KW-0812">Transmembrane</keyword>
<dbReference type="Pfam" id="PF08395">
    <property type="entry name" value="7tm_7"/>
    <property type="match status" value="1"/>
</dbReference>
<evidence type="ECO:0000256" key="1">
    <source>
        <dbReference type="ARBA" id="ARBA00004651"/>
    </source>
</evidence>
<dbReference type="AlphaFoldDB" id="A0A8J2PRW4"/>
<name>A0A8J2PRW4_9HEXA</name>
<keyword evidence="8" id="KW-1185">Reference proteome</keyword>
<evidence type="ECO:0000256" key="3">
    <source>
        <dbReference type="ARBA" id="ARBA00022692"/>
    </source>
</evidence>
<dbReference type="GO" id="GO:0005886">
    <property type="term" value="C:plasma membrane"/>
    <property type="evidence" value="ECO:0007669"/>
    <property type="project" value="UniProtKB-SubCell"/>
</dbReference>
<keyword evidence="2" id="KW-1003">Cell membrane</keyword>
<gene>
    <name evidence="7" type="ORF">AFUS01_LOCUS35330</name>
</gene>
<organism evidence="7 8">
    <name type="scientific">Allacma fusca</name>
    <dbReference type="NCBI Taxonomy" id="39272"/>
    <lineage>
        <taxon>Eukaryota</taxon>
        <taxon>Metazoa</taxon>
        <taxon>Ecdysozoa</taxon>
        <taxon>Arthropoda</taxon>
        <taxon>Hexapoda</taxon>
        <taxon>Collembola</taxon>
        <taxon>Symphypleona</taxon>
        <taxon>Sminthuridae</taxon>
        <taxon>Allacma</taxon>
    </lineage>
</organism>
<sequence>MYLLRLAQWKLSNIFNNITAKLNFPTGIGTDFRLDVTLWLLKLLGCCPLSISSGATYKNYHITWQSPSTILSLCASFYFAFTYVISITHVTFKKFFLFGESIRQVFTLTETAMKTDTSVRQTTATFNVQALNAIVMLGRLCALVNIILSWQSSFKLVEYLNNWVPIQKRFLQIFPNEAHKRLQDSWKLNFSPKISVRRSFHWFDVGLCCYIIFPGLTPSIAMVVTLHAAPFSEIWLNVTLLTHNYLTDVLEDTKNVLIFRSLSEAFEKIRMGINKSVKQEKPTVLAVQSWREILKQIQNQCGLAGKCLMSMQLTFIFNLLLVGTICVYVSLNGFGNGRLSVLVSITNGIFVIIWLGRLYFKILNAEKITEVERSVARSLMEMDCTGCSSLVMTQIRMTHDVLVKTPSRINFGNYVVLNKRLFLGITSQIITYLIVLMQFFSV</sequence>
<feature type="transmembrane region" description="Helical" evidence="6">
    <location>
        <begin position="337"/>
        <end position="360"/>
    </location>
</feature>
<evidence type="ECO:0000313" key="7">
    <source>
        <dbReference type="EMBL" id="CAG7825206.1"/>
    </source>
</evidence>
<evidence type="ECO:0000313" key="8">
    <source>
        <dbReference type="Proteomes" id="UP000708208"/>
    </source>
</evidence>
<dbReference type="Proteomes" id="UP000708208">
    <property type="component" value="Unassembled WGS sequence"/>
</dbReference>
<evidence type="ECO:0000256" key="5">
    <source>
        <dbReference type="ARBA" id="ARBA00023136"/>
    </source>
</evidence>
<keyword evidence="5 6" id="KW-0472">Membrane</keyword>
<accession>A0A8J2PRW4</accession>
<dbReference type="EMBL" id="CAJVCH010535421">
    <property type="protein sequence ID" value="CAG7825206.1"/>
    <property type="molecule type" value="Genomic_DNA"/>
</dbReference>
<evidence type="ECO:0000256" key="6">
    <source>
        <dbReference type="SAM" id="Phobius"/>
    </source>
</evidence>
<comment type="subcellular location">
    <subcellularLocation>
        <location evidence="1">Cell membrane</location>
        <topology evidence="1">Multi-pass membrane protein</topology>
    </subcellularLocation>
</comment>
<keyword evidence="4 6" id="KW-1133">Transmembrane helix</keyword>
<feature type="transmembrane region" description="Helical" evidence="6">
    <location>
        <begin position="69"/>
        <end position="92"/>
    </location>
</feature>
<evidence type="ECO:0008006" key="9">
    <source>
        <dbReference type="Google" id="ProtNLM"/>
    </source>
</evidence>
<feature type="transmembrane region" description="Helical" evidence="6">
    <location>
        <begin position="421"/>
        <end position="440"/>
    </location>
</feature>